<accession>A0ABX2RJA3</accession>
<reference evidence="1 2" key="1">
    <citation type="submission" date="2020-07" db="EMBL/GenBank/DDBJ databases">
        <title>Sequencing the genomes of 1000 actinobacteria strains.</title>
        <authorList>
            <person name="Klenk H.-P."/>
        </authorList>
    </citation>
    <scope>NUCLEOTIDE SEQUENCE [LARGE SCALE GENOMIC DNA]</scope>
    <source>
        <strain evidence="1 2">DSM 43814</strain>
    </source>
</reference>
<protein>
    <submittedName>
        <fullName evidence="1">Uncharacterized protein</fullName>
    </submittedName>
</protein>
<evidence type="ECO:0000313" key="2">
    <source>
        <dbReference type="Proteomes" id="UP000631553"/>
    </source>
</evidence>
<gene>
    <name evidence="1" type="ORF">HDA35_001909</name>
</gene>
<dbReference type="Proteomes" id="UP000631553">
    <property type="component" value="Unassembled WGS sequence"/>
</dbReference>
<dbReference type="EMBL" id="JACCCQ010000001">
    <property type="protein sequence ID" value="NYF56078.1"/>
    <property type="molecule type" value="Genomic_DNA"/>
</dbReference>
<comment type="caution">
    <text evidence="1">The sequence shown here is derived from an EMBL/GenBank/DDBJ whole genome shotgun (WGS) entry which is preliminary data.</text>
</comment>
<name>A0ABX2RJA3_9ACTN</name>
<organism evidence="1 2">
    <name type="scientific">Micromonospora purpureochromogenes</name>
    <dbReference type="NCBI Taxonomy" id="47872"/>
    <lineage>
        <taxon>Bacteria</taxon>
        <taxon>Bacillati</taxon>
        <taxon>Actinomycetota</taxon>
        <taxon>Actinomycetes</taxon>
        <taxon>Micromonosporales</taxon>
        <taxon>Micromonosporaceae</taxon>
        <taxon>Micromonospora</taxon>
    </lineage>
</organism>
<evidence type="ECO:0000313" key="1">
    <source>
        <dbReference type="EMBL" id="NYF56078.1"/>
    </source>
</evidence>
<proteinExistence type="predicted"/>
<keyword evidence="2" id="KW-1185">Reference proteome</keyword>
<sequence>MRRWGCMEAGRTWNPGGRQSGHLLADQHMSGLVKGFGEALQSA</sequence>